<protein>
    <recommendedName>
        <fullName evidence="1">DUF6883 domain-containing protein</fullName>
    </recommendedName>
</protein>
<name>A0ABS1FAB9_9PROT</name>
<evidence type="ECO:0000259" key="1">
    <source>
        <dbReference type="Pfam" id="PF21814"/>
    </source>
</evidence>
<keyword evidence="3" id="KW-1185">Reference proteome</keyword>
<dbReference type="Pfam" id="PF21814">
    <property type="entry name" value="DUF6883"/>
    <property type="match status" value="1"/>
</dbReference>
<dbReference type="Proteomes" id="UP000652760">
    <property type="component" value="Unassembled WGS sequence"/>
</dbReference>
<gene>
    <name evidence="2" type="ORF">JHL17_23460</name>
</gene>
<dbReference type="InterPro" id="IPR049250">
    <property type="entry name" value="DUF6883"/>
</dbReference>
<sequence>MHAMISVPGADRAVIEERKLTTYLLSDSHPAGRSKAAFFRYFGFEPAEWQRLQQALLIHIRTPDVVNVDQTKFGLKYTVVGRLKTPSGRSPLVRSVWFVATGQDVPRLVTAYPEPGSKE</sequence>
<organism evidence="2 3">
    <name type="scientific">Azospirillum endophyticum</name>
    <dbReference type="NCBI Taxonomy" id="2800326"/>
    <lineage>
        <taxon>Bacteria</taxon>
        <taxon>Pseudomonadati</taxon>
        <taxon>Pseudomonadota</taxon>
        <taxon>Alphaproteobacteria</taxon>
        <taxon>Rhodospirillales</taxon>
        <taxon>Azospirillaceae</taxon>
        <taxon>Azospirillum</taxon>
    </lineage>
</organism>
<proteinExistence type="predicted"/>
<dbReference type="RefSeq" id="WP_200196894.1">
    <property type="nucleotide sequence ID" value="NZ_JAENHM010000063.1"/>
</dbReference>
<accession>A0ABS1FAB9</accession>
<dbReference type="EMBL" id="JAENHM010000063">
    <property type="protein sequence ID" value="MBK1840365.1"/>
    <property type="molecule type" value="Genomic_DNA"/>
</dbReference>
<evidence type="ECO:0000313" key="2">
    <source>
        <dbReference type="EMBL" id="MBK1840365.1"/>
    </source>
</evidence>
<feature type="domain" description="DUF6883" evidence="1">
    <location>
        <begin position="8"/>
        <end position="114"/>
    </location>
</feature>
<evidence type="ECO:0000313" key="3">
    <source>
        <dbReference type="Proteomes" id="UP000652760"/>
    </source>
</evidence>
<reference evidence="3" key="1">
    <citation type="submission" date="2021-01" db="EMBL/GenBank/DDBJ databases">
        <title>Genome public.</title>
        <authorList>
            <person name="Liu C."/>
            <person name="Sun Q."/>
        </authorList>
    </citation>
    <scope>NUCLEOTIDE SEQUENCE [LARGE SCALE GENOMIC DNA]</scope>
    <source>
        <strain evidence="3">YIM B02556</strain>
    </source>
</reference>
<comment type="caution">
    <text evidence="2">The sequence shown here is derived from an EMBL/GenBank/DDBJ whole genome shotgun (WGS) entry which is preliminary data.</text>
</comment>